<dbReference type="EMBL" id="CADEPM010000001">
    <property type="protein sequence ID" value="CAB3397294.1"/>
    <property type="molecule type" value="Genomic_DNA"/>
</dbReference>
<evidence type="ECO:0000313" key="2">
    <source>
        <dbReference type="EMBL" id="CAB3397294.1"/>
    </source>
</evidence>
<evidence type="ECO:0000256" key="1">
    <source>
        <dbReference type="SAM" id="SignalP"/>
    </source>
</evidence>
<protein>
    <submittedName>
        <fullName evidence="2">Uncharacterized protein</fullName>
    </submittedName>
</protein>
<feature type="chain" id="PRO_5035779399" evidence="1">
    <location>
        <begin position="21"/>
        <end position="81"/>
    </location>
</feature>
<proteinExistence type="predicted"/>
<keyword evidence="3" id="KW-1185">Reference proteome</keyword>
<keyword evidence="1" id="KW-0732">Signal</keyword>
<sequence length="81" mass="9773">MMMAFQRLLLLLLFLTLAESRPPAQNELQDQQNNNDIQFTDYFEDFFPVLLNSTKLHENYQYEKKKYLTMILGLPKRMKKI</sequence>
<gene>
    <name evidence="2" type="ORF">CBOVIS_LOCUS726</name>
</gene>
<comment type="caution">
    <text evidence="2">The sequence shown here is derived from an EMBL/GenBank/DDBJ whole genome shotgun (WGS) entry which is preliminary data.</text>
</comment>
<accession>A0A8S1ECK0</accession>
<reference evidence="2 3" key="1">
    <citation type="submission" date="2020-04" db="EMBL/GenBank/DDBJ databases">
        <authorList>
            <person name="Laetsch R D."/>
            <person name="Stevens L."/>
            <person name="Kumar S."/>
            <person name="Blaxter L. M."/>
        </authorList>
    </citation>
    <scope>NUCLEOTIDE SEQUENCE [LARGE SCALE GENOMIC DNA]</scope>
</reference>
<feature type="signal peptide" evidence="1">
    <location>
        <begin position="1"/>
        <end position="20"/>
    </location>
</feature>
<name>A0A8S1ECK0_9PELO</name>
<organism evidence="2 3">
    <name type="scientific">Caenorhabditis bovis</name>
    <dbReference type="NCBI Taxonomy" id="2654633"/>
    <lineage>
        <taxon>Eukaryota</taxon>
        <taxon>Metazoa</taxon>
        <taxon>Ecdysozoa</taxon>
        <taxon>Nematoda</taxon>
        <taxon>Chromadorea</taxon>
        <taxon>Rhabditida</taxon>
        <taxon>Rhabditina</taxon>
        <taxon>Rhabditomorpha</taxon>
        <taxon>Rhabditoidea</taxon>
        <taxon>Rhabditidae</taxon>
        <taxon>Peloderinae</taxon>
        <taxon>Caenorhabditis</taxon>
    </lineage>
</organism>
<dbReference type="AlphaFoldDB" id="A0A8S1ECK0"/>
<evidence type="ECO:0000313" key="3">
    <source>
        <dbReference type="Proteomes" id="UP000494206"/>
    </source>
</evidence>
<dbReference type="Proteomes" id="UP000494206">
    <property type="component" value="Unassembled WGS sequence"/>
</dbReference>
<dbReference type="OrthoDB" id="5818274at2759"/>